<gene>
    <name evidence="3" type="ORF">DH2020_008872</name>
</gene>
<dbReference type="InterPro" id="IPR044730">
    <property type="entry name" value="RNase_H-like_dom_plant"/>
</dbReference>
<proteinExistence type="predicted"/>
<keyword evidence="4" id="KW-1185">Reference proteome</keyword>
<reference evidence="3 4" key="1">
    <citation type="journal article" date="2021" name="Comput. Struct. Biotechnol. J.">
        <title>De novo genome assembly of the potent medicinal plant Rehmannia glutinosa using nanopore technology.</title>
        <authorList>
            <person name="Ma L."/>
            <person name="Dong C."/>
            <person name="Song C."/>
            <person name="Wang X."/>
            <person name="Zheng X."/>
            <person name="Niu Y."/>
            <person name="Chen S."/>
            <person name="Feng W."/>
        </authorList>
    </citation>
    <scope>NUCLEOTIDE SEQUENCE [LARGE SCALE GENOMIC DNA]</scope>
    <source>
        <strain evidence="3">DH-2019</strain>
    </source>
</reference>
<comment type="caution">
    <text evidence="3">The sequence shown here is derived from an EMBL/GenBank/DDBJ whole genome shotgun (WGS) entry which is preliminary data.</text>
</comment>
<accession>A0ABR0X7Z7</accession>
<evidence type="ECO:0000313" key="3">
    <source>
        <dbReference type="EMBL" id="KAK6154624.1"/>
    </source>
</evidence>
<feature type="domain" description="Reverse transcriptase zinc-binding" evidence="2">
    <location>
        <begin position="80"/>
        <end position="150"/>
    </location>
</feature>
<dbReference type="EMBL" id="JABTTQ020000005">
    <property type="protein sequence ID" value="KAK6154624.1"/>
    <property type="molecule type" value="Genomic_DNA"/>
</dbReference>
<dbReference type="SUPFAM" id="SSF53098">
    <property type="entry name" value="Ribonuclease H-like"/>
    <property type="match status" value="1"/>
</dbReference>
<dbReference type="Pfam" id="PF13456">
    <property type="entry name" value="RVT_3"/>
    <property type="match status" value="1"/>
</dbReference>
<dbReference type="InterPro" id="IPR026960">
    <property type="entry name" value="RVT-Znf"/>
</dbReference>
<dbReference type="InterPro" id="IPR002156">
    <property type="entry name" value="RNaseH_domain"/>
</dbReference>
<dbReference type="CDD" id="cd06222">
    <property type="entry name" value="RNase_H_like"/>
    <property type="match status" value="1"/>
</dbReference>
<evidence type="ECO:0000259" key="2">
    <source>
        <dbReference type="Pfam" id="PF13966"/>
    </source>
</evidence>
<sequence length="403" mass="46676">MLVRDLMLVDTPKWNDDLIRNIFTHEEARLILSIPLRNYWCEDRWTWHFTANGQYSVKSGYKVGWTLETHLTNRPSTSGDSSPIWKWVWQLPIPPKVQVFIWKMLHNALPVRAALSKRKAVPNPYCLRCGEEIETVEHALRDCPWSSFFWRASPLRLDPALIISSASMADLTHELTKNKNEDRDALFAMLLWTIWYARNMRTFQDKEISHNECFALALKCLHEYQAVRDDDKGAREKVRVHQWQRPKEGTVKINTDASIIKGEGSSIGVAIRTHNGEVLKVLSKRYDQEFAVDIMEAIACREGLKIATELHLECVEVETDCLIIAHAYHQRQTNLTYLGRVIDDIRELSAHFTCCTLRYIPRIANRMAHHLAKFAFSLSGCNLYYGAFPSELNHLIPVDERLC</sequence>
<dbReference type="Pfam" id="PF13966">
    <property type="entry name" value="zf-RVT"/>
    <property type="match status" value="1"/>
</dbReference>
<protein>
    <submittedName>
        <fullName evidence="3">Uncharacterized protein</fullName>
    </submittedName>
</protein>
<dbReference type="InterPro" id="IPR012337">
    <property type="entry name" value="RNaseH-like_sf"/>
</dbReference>
<dbReference type="PANTHER" id="PTHR47723">
    <property type="entry name" value="OS05G0353850 PROTEIN"/>
    <property type="match status" value="1"/>
</dbReference>
<name>A0ABR0X7Z7_REHGL</name>
<dbReference type="InterPro" id="IPR036397">
    <property type="entry name" value="RNaseH_sf"/>
</dbReference>
<dbReference type="InterPro" id="IPR053151">
    <property type="entry name" value="RNase_H-like"/>
</dbReference>
<evidence type="ECO:0000259" key="1">
    <source>
        <dbReference type="Pfam" id="PF13456"/>
    </source>
</evidence>
<dbReference type="PANTHER" id="PTHR47723:SF24">
    <property type="entry name" value="RNASE H TYPE-1 DOMAIN-CONTAINING PROTEIN"/>
    <property type="match status" value="1"/>
</dbReference>
<dbReference type="Proteomes" id="UP001318860">
    <property type="component" value="Unassembled WGS sequence"/>
</dbReference>
<dbReference type="Gene3D" id="3.30.420.10">
    <property type="entry name" value="Ribonuclease H-like superfamily/Ribonuclease H"/>
    <property type="match status" value="1"/>
</dbReference>
<feature type="domain" description="RNase H type-1" evidence="1">
    <location>
        <begin position="255"/>
        <end position="375"/>
    </location>
</feature>
<organism evidence="3 4">
    <name type="scientific">Rehmannia glutinosa</name>
    <name type="common">Chinese foxglove</name>
    <dbReference type="NCBI Taxonomy" id="99300"/>
    <lineage>
        <taxon>Eukaryota</taxon>
        <taxon>Viridiplantae</taxon>
        <taxon>Streptophyta</taxon>
        <taxon>Embryophyta</taxon>
        <taxon>Tracheophyta</taxon>
        <taxon>Spermatophyta</taxon>
        <taxon>Magnoliopsida</taxon>
        <taxon>eudicotyledons</taxon>
        <taxon>Gunneridae</taxon>
        <taxon>Pentapetalae</taxon>
        <taxon>asterids</taxon>
        <taxon>lamiids</taxon>
        <taxon>Lamiales</taxon>
        <taxon>Orobanchaceae</taxon>
        <taxon>Rehmannieae</taxon>
        <taxon>Rehmannia</taxon>
    </lineage>
</organism>
<evidence type="ECO:0000313" key="4">
    <source>
        <dbReference type="Proteomes" id="UP001318860"/>
    </source>
</evidence>